<dbReference type="Proteomes" id="UP000828251">
    <property type="component" value="Unassembled WGS sequence"/>
</dbReference>
<proteinExistence type="predicted"/>
<feature type="non-terminal residue" evidence="1">
    <location>
        <position position="90"/>
    </location>
</feature>
<protein>
    <submittedName>
        <fullName evidence="1">Uncharacterized protein</fullName>
    </submittedName>
</protein>
<accession>A0A9D4ADU7</accession>
<evidence type="ECO:0000313" key="2">
    <source>
        <dbReference type="Proteomes" id="UP000828251"/>
    </source>
</evidence>
<reference evidence="1 2" key="1">
    <citation type="journal article" date="2021" name="Plant Biotechnol. J.">
        <title>Multi-omics assisted identification of the key and species-specific regulatory components of drought-tolerant mechanisms in Gossypium stocksii.</title>
        <authorList>
            <person name="Yu D."/>
            <person name="Ke L."/>
            <person name="Zhang D."/>
            <person name="Wu Y."/>
            <person name="Sun Y."/>
            <person name="Mei J."/>
            <person name="Sun J."/>
            <person name="Sun Y."/>
        </authorList>
    </citation>
    <scope>NUCLEOTIDE SEQUENCE [LARGE SCALE GENOMIC DNA]</scope>
    <source>
        <strain evidence="2">cv. E1</strain>
        <tissue evidence="1">Leaf</tissue>
    </source>
</reference>
<dbReference type="AlphaFoldDB" id="A0A9D4ADU7"/>
<sequence>VNVATYLDMCRGIEVNILFLRCFQGYVTTPLGCVVTSKVVSEILHSTLYVATSNPPCYDVAASIGLACLLMVSCSLMKFISTPLGVIRLL</sequence>
<organism evidence="1 2">
    <name type="scientific">Gossypium stocksii</name>
    <dbReference type="NCBI Taxonomy" id="47602"/>
    <lineage>
        <taxon>Eukaryota</taxon>
        <taxon>Viridiplantae</taxon>
        <taxon>Streptophyta</taxon>
        <taxon>Embryophyta</taxon>
        <taxon>Tracheophyta</taxon>
        <taxon>Spermatophyta</taxon>
        <taxon>Magnoliopsida</taxon>
        <taxon>eudicotyledons</taxon>
        <taxon>Gunneridae</taxon>
        <taxon>Pentapetalae</taxon>
        <taxon>rosids</taxon>
        <taxon>malvids</taxon>
        <taxon>Malvales</taxon>
        <taxon>Malvaceae</taxon>
        <taxon>Malvoideae</taxon>
        <taxon>Gossypium</taxon>
    </lineage>
</organism>
<evidence type="ECO:0000313" key="1">
    <source>
        <dbReference type="EMBL" id="KAH1107941.1"/>
    </source>
</evidence>
<comment type="caution">
    <text evidence="1">The sequence shown here is derived from an EMBL/GenBank/DDBJ whole genome shotgun (WGS) entry which is preliminary data.</text>
</comment>
<name>A0A9D4ADU7_9ROSI</name>
<gene>
    <name evidence="1" type="ORF">J1N35_011709</name>
</gene>
<feature type="non-terminal residue" evidence="1">
    <location>
        <position position="1"/>
    </location>
</feature>
<keyword evidence="2" id="KW-1185">Reference proteome</keyword>
<dbReference type="EMBL" id="JAIQCV010000004">
    <property type="protein sequence ID" value="KAH1107941.1"/>
    <property type="molecule type" value="Genomic_DNA"/>
</dbReference>